<dbReference type="EMBL" id="CAJFCV020000001">
    <property type="protein sequence ID" value="CAG9082140.1"/>
    <property type="molecule type" value="Genomic_DNA"/>
</dbReference>
<feature type="transmembrane region" description="Helical" evidence="1">
    <location>
        <begin position="96"/>
        <end position="121"/>
    </location>
</feature>
<keyword evidence="3" id="KW-1185">Reference proteome</keyword>
<name>A0A7I8XHI3_BURXY</name>
<feature type="transmembrane region" description="Helical" evidence="1">
    <location>
        <begin position="60"/>
        <end position="84"/>
    </location>
</feature>
<feature type="transmembrane region" description="Helical" evidence="1">
    <location>
        <begin position="206"/>
        <end position="225"/>
    </location>
</feature>
<comment type="caution">
    <text evidence="2">The sequence shown here is derived from an EMBL/GenBank/DDBJ whole genome shotgun (WGS) entry which is preliminary data.</text>
</comment>
<protein>
    <submittedName>
        <fullName evidence="2">(pine wood nematode) hypothetical protein</fullName>
    </submittedName>
</protein>
<proteinExistence type="predicted"/>
<organism evidence="2 3">
    <name type="scientific">Bursaphelenchus xylophilus</name>
    <name type="common">Pinewood nematode worm</name>
    <name type="synonym">Aphelenchoides xylophilus</name>
    <dbReference type="NCBI Taxonomy" id="6326"/>
    <lineage>
        <taxon>Eukaryota</taxon>
        <taxon>Metazoa</taxon>
        <taxon>Ecdysozoa</taxon>
        <taxon>Nematoda</taxon>
        <taxon>Chromadorea</taxon>
        <taxon>Rhabditida</taxon>
        <taxon>Tylenchina</taxon>
        <taxon>Tylenchomorpha</taxon>
        <taxon>Aphelenchoidea</taxon>
        <taxon>Aphelenchoididae</taxon>
        <taxon>Bursaphelenchus</taxon>
    </lineage>
</organism>
<dbReference type="OrthoDB" id="5877719at2759"/>
<dbReference type="Proteomes" id="UP000582659">
    <property type="component" value="Unassembled WGS sequence"/>
</dbReference>
<keyword evidence="1" id="KW-1133">Transmembrane helix</keyword>
<dbReference type="SMR" id="A0A7I8XHI3"/>
<dbReference type="PANTHER" id="PTHR22943:SF248">
    <property type="entry name" value="SEVEN TM RECEPTOR"/>
    <property type="match status" value="1"/>
</dbReference>
<dbReference type="Pfam" id="PF10318">
    <property type="entry name" value="7TM_GPCR_Srh"/>
    <property type="match status" value="1"/>
</dbReference>
<gene>
    <name evidence="2" type="ORF">BXYJ_LOCUS835</name>
</gene>
<feature type="transmembrane region" description="Helical" evidence="1">
    <location>
        <begin position="14"/>
        <end position="32"/>
    </location>
</feature>
<dbReference type="Proteomes" id="UP000659654">
    <property type="component" value="Unassembled WGS sequence"/>
</dbReference>
<feature type="transmembrane region" description="Helical" evidence="1">
    <location>
        <begin position="160"/>
        <end position="185"/>
    </location>
</feature>
<feature type="transmembrane region" description="Helical" evidence="1">
    <location>
        <begin position="245"/>
        <end position="265"/>
    </location>
</feature>
<dbReference type="InterPro" id="IPR019422">
    <property type="entry name" value="7TM_GPCR_serpentine_rcpt_Srh"/>
</dbReference>
<reference evidence="2" key="1">
    <citation type="submission" date="2020-09" db="EMBL/GenBank/DDBJ databases">
        <authorList>
            <person name="Kikuchi T."/>
        </authorList>
    </citation>
    <scope>NUCLEOTIDE SEQUENCE</scope>
    <source>
        <strain evidence="2">Ka4C1</strain>
    </source>
</reference>
<sequence length="311" mass="35517">MTRSPASMKEYKKFLINFTIHDMMFAISYGFLFGPQSIFPVSGAAVSGVFRFFGDTGARLSFAVVIVTGSNMMLAQCFCLAYRMSVMLDNKCFNRFLLSIFCWCLFYGVKVPINLFVGYLFTLLAVPQAKIWEKVEYYNQTFPESPYPILYVDPFEMFTILLFGFVVLALAGMELFQIAFVFFILRALESKKAALTEKSYRLQKQLTFALAAQLVVPIVLIFFPVSYGVICRYVGSDPSKMAGDIGFFLFATYGACNALLTIFFVKPYYDFTLRKLQRIFWCFKFEPPKKHSIVVLHSINSYASNVTANNY</sequence>
<evidence type="ECO:0000256" key="1">
    <source>
        <dbReference type="SAM" id="Phobius"/>
    </source>
</evidence>
<evidence type="ECO:0000313" key="3">
    <source>
        <dbReference type="Proteomes" id="UP000659654"/>
    </source>
</evidence>
<keyword evidence="1" id="KW-0472">Membrane</keyword>
<accession>A0A7I8XHI3</accession>
<evidence type="ECO:0000313" key="2">
    <source>
        <dbReference type="EMBL" id="CAD5208599.1"/>
    </source>
</evidence>
<dbReference type="SUPFAM" id="SSF81321">
    <property type="entry name" value="Family A G protein-coupled receptor-like"/>
    <property type="match status" value="1"/>
</dbReference>
<dbReference type="AlphaFoldDB" id="A0A7I8XHI3"/>
<keyword evidence="1" id="KW-0812">Transmembrane</keyword>
<dbReference type="EMBL" id="CAJFDI010000001">
    <property type="protein sequence ID" value="CAD5208599.1"/>
    <property type="molecule type" value="Genomic_DNA"/>
</dbReference>
<dbReference type="PANTHER" id="PTHR22943">
    <property type="entry name" value="7-TRANSMEMBRANE DOMAIN RECEPTOR C.ELEGANS"/>
    <property type="match status" value="1"/>
</dbReference>